<name>A0A165DMP5_9APHY</name>
<dbReference type="Gene3D" id="3.30.160.60">
    <property type="entry name" value="Classic Zinc Finger"/>
    <property type="match status" value="1"/>
</dbReference>
<sequence>MELDGEVNASDPSGSKNPWDRFLESARYLKGIRHSFPRRQPYPIPSDQLNRVRVYPHESNDEAMSRSQDDWTGVWVDLLKEDESRLNTPNTVLLGSSQRNFKSNQREAIQASWLPMSTFSGKNQLENVPLCHRQDLRVREADTAASPGSGRVPLASLSNASSLLPPRPASQAKKVNHVRGNTTKKARSSPRTSKAHRNIIVQLQLNKSASARAPQRKERTRADKSVALRTCPYAGCESAGDAHTMWCHLKTVHCVGDTMRCPFEFCDSTFRDASSVRRHVMTVHWKAPGIFDVCARCGMVQRTDVMSLHVLLCKGEADQGNESC</sequence>
<evidence type="ECO:0000313" key="3">
    <source>
        <dbReference type="EMBL" id="KZT05213.1"/>
    </source>
</evidence>
<accession>A0A165DMP5</accession>
<evidence type="ECO:0000313" key="4">
    <source>
        <dbReference type="Proteomes" id="UP000076871"/>
    </source>
</evidence>
<dbReference type="EMBL" id="KV427631">
    <property type="protein sequence ID" value="KZT05213.1"/>
    <property type="molecule type" value="Genomic_DNA"/>
</dbReference>
<dbReference type="AlphaFoldDB" id="A0A165DMP5"/>
<feature type="compositionally biased region" description="Basic residues" evidence="1">
    <location>
        <begin position="174"/>
        <end position="196"/>
    </location>
</feature>
<evidence type="ECO:0000259" key="2">
    <source>
        <dbReference type="PROSITE" id="PS00028"/>
    </source>
</evidence>
<protein>
    <recommendedName>
        <fullName evidence="2">C2H2-type domain-containing protein</fullName>
    </recommendedName>
</protein>
<reference evidence="3 4" key="1">
    <citation type="journal article" date="2016" name="Mol. Biol. Evol.">
        <title>Comparative Genomics of Early-Diverging Mushroom-Forming Fungi Provides Insights into the Origins of Lignocellulose Decay Capabilities.</title>
        <authorList>
            <person name="Nagy L.G."/>
            <person name="Riley R."/>
            <person name="Tritt A."/>
            <person name="Adam C."/>
            <person name="Daum C."/>
            <person name="Floudas D."/>
            <person name="Sun H."/>
            <person name="Yadav J.S."/>
            <person name="Pangilinan J."/>
            <person name="Larsson K.H."/>
            <person name="Matsuura K."/>
            <person name="Barry K."/>
            <person name="Labutti K."/>
            <person name="Kuo R."/>
            <person name="Ohm R.A."/>
            <person name="Bhattacharya S.S."/>
            <person name="Shirouzu T."/>
            <person name="Yoshinaga Y."/>
            <person name="Martin F.M."/>
            <person name="Grigoriev I.V."/>
            <person name="Hibbett D.S."/>
        </authorList>
    </citation>
    <scope>NUCLEOTIDE SEQUENCE [LARGE SCALE GENOMIC DNA]</scope>
    <source>
        <strain evidence="3 4">93-53</strain>
    </source>
</reference>
<evidence type="ECO:0000256" key="1">
    <source>
        <dbReference type="SAM" id="MobiDB-lite"/>
    </source>
</evidence>
<dbReference type="Proteomes" id="UP000076871">
    <property type="component" value="Unassembled WGS sequence"/>
</dbReference>
<proteinExistence type="predicted"/>
<gene>
    <name evidence="3" type="ORF">LAESUDRAFT_727153</name>
</gene>
<dbReference type="InParanoid" id="A0A165DMP5"/>
<dbReference type="InterPro" id="IPR013087">
    <property type="entry name" value="Znf_C2H2_type"/>
</dbReference>
<dbReference type="PROSITE" id="PS00028">
    <property type="entry name" value="ZINC_FINGER_C2H2_1"/>
    <property type="match status" value="1"/>
</dbReference>
<dbReference type="RefSeq" id="XP_040762953.1">
    <property type="nucleotide sequence ID" value="XM_040909173.1"/>
</dbReference>
<feature type="compositionally biased region" description="Low complexity" evidence="1">
    <location>
        <begin position="153"/>
        <end position="172"/>
    </location>
</feature>
<feature type="region of interest" description="Disordered" evidence="1">
    <location>
        <begin position="140"/>
        <end position="196"/>
    </location>
</feature>
<organism evidence="3 4">
    <name type="scientific">Laetiporus sulphureus 93-53</name>
    <dbReference type="NCBI Taxonomy" id="1314785"/>
    <lineage>
        <taxon>Eukaryota</taxon>
        <taxon>Fungi</taxon>
        <taxon>Dikarya</taxon>
        <taxon>Basidiomycota</taxon>
        <taxon>Agaricomycotina</taxon>
        <taxon>Agaricomycetes</taxon>
        <taxon>Polyporales</taxon>
        <taxon>Laetiporus</taxon>
    </lineage>
</organism>
<feature type="domain" description="C2H2-type" evidence="2">
    <location>
        <begin position="261"/>
        <end position="284"/>
    </location>
</feature>
<dbReference type="SMART" id="SM00355">
    <property type="entry name" value="ZnF_C2H2"/>
    <property type="match status" value="2"/>
</dbReference>
<keyword evidence="4" id="KW-1185">Reference proteome</keyword>
<dbReference type="GeneID" id="63826202"/>